<sequence>MAKENLGNVKIEHEVLAAIAAAAAGKVSGVSRIIPGFVGGLAELFGRSAPQHSVKVTVREECLFFELAVEVLYGKDVPQLAWEVQKAVKEAVEAMTGMRVAKVDVEVRGLKVVPEKA</sequence>
<dbReference type="EMBL" id="MWAK01000013">
    <property type="protein sequence ID" value="OPZ93668.1"/>
    <property type="molecule type" value="Genomic_DNA"/>
</dbReference>
<dbReference type="InterPro" id="IPR005531">
    <property type="entry name" value="Asp23"/>
</dbReference>
<evidence type="ECO:0008006" key="3">
    <source>
        <dbReference type="Google" id="ProtNLM"/>
    </source>
</evidence>
<gene>
    <name evidence="2" type="ORF">BWY73_00200</name>
</gene>
<dbReference type="PANTHER" id="PTHR34297:SF2">
    <property type="entry name" value="ASP23_GLS24 FAMILY ENVELOPE STRESS RESPONSE PROTEIN"/>
    <property type="match status" value="1"/>
</dbReference>
<proteinExistence type="inferred from homology"/>
<dbReference type="Proteomes" id="UP000485484">
    <property type="component" value="Unassembled WGS sequence"/>
</dbReference>
<evidence type="ECO:0000313" key="2">
    <source>
        <dbReference type="EMBL" id="OPZ93668.1"/>
    </source>
</evidence>
<comment type="caution">
    <text evidence="2">The sequence shown here is derived from an EMBL/GenBank/DDBJ whole genome shotgun (WGS) entry which is preliminary data.</text>
</comment>
<dbReference type="AlphaFoldDB" id="A0A1V5MKB3"/>
<protein>
    <recommendedName>
        <fullName evidence="3">Alkaline shock protein 23</fullName>
    </recommendedName>
</protein>
<dbReference type="PANTHER" id="PTHR34297">
    <property type="entry name" value="HYPOTHETICAL CYTOSOLIC PROTEIN-RELATED"/>
    <property type="match status" value="1"/>
</dbReference>
<dbReference type="Pfam" id="PF03780">
    <property type="entry name" value="Asp23"/>
    <property type="match status" value="1"/>
</dbReference>
<reference evidence="2" key="1">
    <citation type="submission" date="2017-02" db="EMBL/GenBank/DDBJ databases">
        <title>Delving into the versatile metabolic prowess of the omnipresent phylum Bacteroidetes.</title>
        <authorList>
            <person name="Nobu M.K."/>
            <person name="Mei R."/>
            <person name="Narihiro T."/>
            <person name="Kuroda K."/>
            <person name="Liu W.-T."/>
        </authorList>
    </citation>
    <scope>NUCLEOTIDE SEQUENCE</scope>
    <source>
        <strain evidence="2">ADurb.Bin417</strain>
    </source>
</reference>
<evidence type="ECO:0000256" key="1">
    <source>
        <dbReference type="ARBA" id="ARBA00005721"/>
    </source>
</evidence>
<comment type="similarity">
    <text evidence="1">Belongs to the asp23 family.</text>
</comment>
<accession>A0A1V5MKB3</accession>
<organism evidence="2">
    <name type="scientific">candidate division TA06 bacterium ADurb.Bin417</name>
    <dbReference type="NCBI Taxonomy" id="1852828"/>
    <lineage>
        <taxon>Bacteria</taxon>
        <taxon>Bacteria division TA06</taxon>
    </lineage>
</organism>
<name>A0A1V5MKB3_UNCT6</name>